<comment type="caution">
    <text evidence="1">The sequence shown here is derived from an EMBL/GenBank/DDBJ whole genome shotgun (WGS) entry which is preliminary data.</text>
</comment>
<name>A0A839EMW3_9HYPH</name>
<reference evidence="1 2" key="1">
    <citation type="submission" date="2020-07" db="EMBL/GenBank/DDBJ databases">
        <title>Genomic Encyclopedia of Type Strains, Phase IV (KMG-V): Genome sequencing to study the core and pangenomes of soil and plant-associated prokaryotes.</title>
        <authorList>
            <person name="Whitman W."/>
        </authorList>
    </citation>
    <scope>NUCLEOTIDE SEQUENCE [LARGE SCALE GENOMIC DNA]</scope>
    <source>
        <strain evidence="1 2">AN3</strain>
    </source>
</reference>
<evidence type="ECO:0000313" key="1">
    <source>
        <dbReference type="EMBL" id="MBA8879608.1"/>
    </source>
</evidence>
<dbReference type="Proteomes" id="UP000549052">
    <property type="component" value="Unassembled WGS sequence"/>
</dbReference>
<dbReference type="EMBL" id="JACGXN010000004">
    <property type="protein sequence ID" value="MBA8879608.1"/>
    <property type="molecule type" value="Genomic_DNA"/>
</dbReference>
<sequence length="108" mass="12676">MNDESTPKKNVRFSHVELLVCRKLYPNFETIRQALPHRSMAAIKSQCQQMGLTRPDHRWTHKEIERLRVLYPSTPLSEIAKEFPFATLGMLRAQANKHGIYRSITREK</sequence>
<keyword evidence="2" id="KW-1185">Reference proteome</keyword>
<accession>A0A839EMW3</accession>
<proteinExistence type="predicted"/>
<protein>
    <submittedName>
        <fullName evidence="1">Uncharacterized protein</fullName>
    </submittedName>
</protein>
<evidence type="ECO:0000313" key="2">
    <source>
        <dbReference type="Proteomes" id="UP000549052"/>
    </source>
</evidence>
<gene>
    <name evidence="1" type="ORF">FHW16_003327</name>
</gene>
<organism evidence="1 2">
    <name type="scientific">Phyllobacterium myrsinacearum</name>
    <dbReference type="NCBI Taxonomy" id="28101"/>
    <lineage>
        <taxon>Bacteria</taxon>
        <taxon>Pseudomonadati</taxon>
        <taxon>Pseudomonadota</taxon>
        <taxon>Alphaproteobacteria</taxon>
        <taxon>Hyphomicrobiales</taxon>
        <taxon>Phyllobacteriaceae</taxon>
        <taxon>Phyllobacterium</taxon>
    </lineage>
</organism>
<dbReference type="AlphaFoldDB" id="A0A839EMW3"/>